<accession>A0A1H6AJZ2</accession>
<feature type="transmembrane region" description="Helical" evidence="2">
    <location>
        <begin position="64"/>
        <end position="83"/>
    </location>
</feature>
<name>A0A1H6AJZ2_9ACTN</name>
<evidence type="ECO:0000256" key="2">
    <source>
        <dbReference type="SAM" id="Phobius"/>
    </source>
</evidence>
<dbReference type="OrthoDB" id="3478657at2"/>
<gene>
    <name evidence="3" type="ORF">SAMN04489712_105512</name>
</gene>
<feature type="region of interest" description="Disordered" evidence="1">
    <location>
        <begin position="416"/>
        <end position="454"/>
    </location>
</feature>
<feature type="transmembrane region" description="Helical" evidence="2">
    <location>
        <begin position="218"/>
        <end position="239"/>
    </location>
</feature>
<keyword evidence="4" id="KW-1185">Reference proteome</keyword>
<dbReference type="AlphaFoldDB" id="A0A1H6AJZ2"/>
<dbReference type="EMBL" id="FNVO01000005">
    <property type="protein sequence ID" value="SEG49059.1"/>
    <property type="molecule type" value="Genomic_DNA"/>
</dbReference>
<keyword evidence="2" id="KW-0812">Transmembrane</keyword>
<feature type="transmembrane region" description="Helical" evidence="2">
    <location>
        <begin position="189"/>
        <end position="206"/>
    </location>
</feature>
<feature type="transmembrane region" description="Helical" evidence="2">
    <location>
        <begin position="251"/>
        <end position="268"/>
    </location>
</feature>
<organism evidence="3 4">
    <name type="scientific">Thermomonospora echinospora</name>
    <dbReference type="NCBI Taxonomy" id="1992"/>
    <lineage>
        <taxon>Bacteria</taxon>
        <taxon>Bacillati</taxon>
        <taxon>Actinomycetota</taxon>
        <taxon>Actinomycetes</taxon>
        <taxon>Streptosporangiales</taxon>
        <taxon>Thermomonosporaceae</taxon>
        <taxon>Thermomonospora</taxon>
    </lineage>
</organism>
<feature type="transmembrane region" description="Helical" evidence="2">
    <location>
        <begin position="95"/>
        <end position="117"/>
    </location>
</feature>
<sequence>MSCGLFTPGLCRGLLRDGLDTLAGSAFDAIVRSFISAANTLLEAFAKAFVAIPPIDLDSPGITGIYGTSLGLATVVAALLLLGQVIRTAVTQDGSALAQGVVGLIKAALAILLTVAITGTALRASDELTDYIVVRSFGSTRALTDKLAHLIVWNQTQGLAEASALLLILAVVGIVLTLVLWFELLLRNAAIAALVATSPIAAAGLVTESTRQWWTKTAVATAQLIVLKPVIALVFALGFGMTGQSKDIQGLLAGMLILLLAVFAWPAIARFFSFASAAVGGSTGFGALLGAAAGHTGGGSGRAPAGVEPDQFSREAEARTMATFGGGRGGGAVGPAALMAGVQTAQKVINSLGRGIDQTAAHAGMSGRPATYSAGFPTYPGRYRSGGHWPADHSDPPVTGEEQALRCRHDRVSAQRQLGASLASQAAGTGGRTGHAFESGDRERRRVRTMSRMP</sequence>
<dbReference type="RefSeq" id="WP_103938455.1">
    <property type="nucleotide sequence ID" value="NZ_FNVO01000005.1"/>
</dbReference>
<proteinExistence type="predicted"/>
<evidence type="ECO:0000313" key="4">
    <source>
        <dbReference type="Proteomes" id="UP000236723"/>
    </source>
</evidence>
<evidence type="ECO:0000256" key="1">
    <source>
        <dbReference type="SAM" id="MobiDB-lite"/>
    </source>
</evidence>
<keyword evidence="2" id="KW-1133">Transmembrane helix</keyword>
<protein>
    <recommendedName>
        <fullName evidence="5">TrbL/VirB6 plasmid conjugal transfer protein</fullName>
    </recommendedName>
</protein>
<reference evidence="4" key="1">
    <citation type="submission" date="2016-10" db="EMBL/GenBank/DDBJ databases">
        <authorList>
            <person name="Varghese N."/>
            <person name="Submissions S."/>
        </authorList>
    </citation>
    <scope>NUCLEOTIDE SEQUENCE [LARGE SCALE GENOMIC DNA]</scope>
    <source>
        <strain evidence="4">DSM 43163</strain>
    </source>
</reference>
<keyword evidence="2" id="KW-0472">Membrane</keyword>
<evidence type="ECO:0000313" key="3">
    <source>
        <dbReference type="EMBL" id="SEG49059.1"/>
    </source>
</evidence>
<feature type="compositionally biased region" description="Basic residues" evidence="1">
    <location>
        <begin position="445"/>
        <end position="454"/>
    </location>
</feature>
<dbReference type="Proteomes" id="UP000236723">
    <property type="component" value="Unassembled WGS sequence"/>
</dbReference>
<evidence type="ECO:0008006" key="5">
    <source>
        <dbReference type="Google" id="ProtNLM"/>
    </source>
</evidence>
<feature type="compositionally biased region" description="Polar residues" evidence="1">
    <location>
        <begin position="416"/>
        <end position="427"/>
    </location>
</feature>
<feature type="transmembrane region" description="Helical" evidence="2">
    <location>
        <begin position="162"/>
        <end position="182"/>
    </location>
</feature>